<protein>
    <submittedName>
        <fullName evidence="1">Uncharacterized protein</fullName>
    </submittedName>
</protein>
<comment type="caution">
    <text evidence="1">The sequence shown here is derived from an EMBL/GenBank/DDBJ whole genome shotgun (WGS) entry which is preliminary data.</text>
</comment>
<dbReference type="EMBL" id="SNRW01006343">
    <property type="protein sequence ID" value="KAA6383256.1"/>
    <property type="molecule type" value="Genomic_DNA"/>
</dbReference>
<organism evidence="1 2">
    <name type="scientific">Streblomastix strix</name>
    <dbReference type="NCBI Taxonomy" id="222440"/>
    <lineage>
        <taxon>Eukaryota</taxon>
        <taxon>Metamonada</taxon>
        <taxon>Preaxostyla</taxon>
        <taxon>Oxymonadida</taxon>
        <taxon>Streblomastigidae</taxon>
        <taxon>Streblomastix</taxon>
    </lineage>
</organism>
<reference evidence="1 2" key="1">
    <citation type="submission" date="2019-03" db="EMBL/GenBank/DDBJ databases">
        <title>Single cell metagenomics reveals metabolic interactions within the superorganism composed of flagellate Streblomastix strix and complex community of Bacteroidetes bacteria on its surface.</title>
        <authorList>
            <person name="Treitli S.C."/>
            <person name="Kolisko M."/>
            <person name="Husnik F."/>
            <person name="Keeling P."/>
            <person name="Hampl V."/>
        </authorList>
    </citation>
    <scope>NUCLEOTIDE SEQUENCE [LARGE SCALE GENOMIC DNA]</scope>
    <source>
        <strain evidence="1">ST1C</strain>
    </source>
</reference>
<sequence>MRRFCKELDRNRAIMGMRNIITILSNFIDSSCYMQSKVVAGKKDNNSTGMQRAGVLDSPIANHNMLEGARRQLMRPQGMNTNEEEQTEIASWDYWYFLR</sequence>
<evidence type="ECO:0000313" key="2">
    <source>
        <dbReference type="Proteomes" id="UP000324800"/>
    </source>
</evidence>
<dbReference type="Proteomes" id="UP000324800">
    <property type="component" value="Unassembled WGS sequence"/>
</dbReference>
<gene>
    <name evidence="1" type="ORF">EZS28_021216</name>
</gene>
<dbReference type="AlphaFoldDB" id="A0A5J4VLC5"/>
<evidence type="ECO:0000313" key="1">
    <source>
        <dbReference type="EMBL" id="KAA6383256.1"/>
    </source>
</evidence>
<proteinExistence type="predicted"/>
<accession>A0A5J4VLC5</accession>
<name>A0A5J4VLC5_9EUKA</name>